<feature type="signal peptide" evidence="16">
    <location>
        <begin position="1"/>
        <end position="18"/>
    </location>
</feature>
<organism evidence="17">
    <name type="scientific">Chamberlainia hainesiana</name>
    <dbReference type="NCBI Taxonomy" id="1264661"/>
    <lineage>
        <taxon>Eukaryota</taxon>
        <taxon>Metazoa</taxon>
        <taxon>Spiralia</taxon>
        <taxon>Lophotrochozoa</taxon>
        <taxon>Mollusca</taxon>
        <taxon>Bivalvia</taxon>
        <taxon>Autobranchia</taxon>
        <taxon>Heteroconchia</taxon>
        <taxon>Palaeoheterodonta</taxon>
        <taxon>Unionida</taxon>
        <taxon>Unionoidea</taxon>
        <taxon>Unionidae</taxon>
        <taxon>Gonideinae</taxon>
        <taxon>Chamberlainia</taxon>
    </lineage>
</organism>
<geneLocation type="mitochondrion" evidence="17"/>
<evidence type="ECO:0000256" key="16">
    <source>
        <dbReference type="SAM" id="SignalP"/>
    </source>
</evidence>
<evidence type="ECO:0000256" key="11">
    <source>
        <dbReference type="ARBA" id="ARBA00023027"/>
    </source>
</evidence>
<feature type="transmembrane region" description="Helical" evidence="15">
    <location>
        <begin position="82"/>
        <end position="101"/>
    </location>
</feature>
<dbReference type="AlphaFoldDB" id="A0A513X096"/>
<evidence type="ECO:0000256" key="5">
    <source>
        <dbReference type="ARBA" id="ARBA00022448"/>
    </source>
</evidence>
<evidence type="ECO:0000256" key="12">
    <source>
        <dbReference type="ARBA" id="ARBA00023128"/>
    </source>
</evidence>
<dbReference type="EMBL" id="MK994770">
    <property type="protein sequence ID" value="QDH07355.1"/>
    <property type="molecule type" value="Genomic_DNA"/>
</dbReference>
<keyword evidence="10 15" id="KW-1133">Transmembrane helix</keyword>
<evidence type="ECO:0000256" key="4">
    <source>
        <dbReference type="ARBA" id="ARBA00021095"/>
    </source>
</evidence>
<keyword evidence="12 15" id="KW-0496">Mitochondrion</keyword>
<name>A0A513X096_9BIVA</name>
<feature type="transmembrane region" description="Helical" evidence="15">
    <location>
        <begin position="28"/>
        <end position="44"/>
    </location>
</feature>
<evidence type="ECO:0000256" key="15">
    <source>
        <dbReference type="RuleBase" id="RU004430"/>
    </source>
</evidence>
<keyword evidence="11 15" id="KW-0520">NAD</keyword>
<keyword evidence="13 15" id="KW-0472">Membrane</keyword>
<feature type="transmembrane region" description="Helical" evidence="15">
    <location>
        <begin position="122"/>
        <end position="145"/>
    </location>
</feature>
<dbReference type="InterPro" id="IPR050269">
    <property type="entry name" value="ComplexI_Subunit6"/>
</dbReference>
<evidence type="ECO:0000313" key="17">
    <source>
        <dbReference type="EMBL" id="QDH07355.1"/>
    </source>
</evidence>
<dbReference type="GO" id="GO:0031966">
    <property type="term" value="C:mitochondrial membrane"/>
    <property type="evidence" value="ECO:0007669"/>
    <property type="project" value="UniProtKB-SubCell"/>
</dbReference>
<gene>
    <name evidence="17" type="primary">nad6</name>
</gene>
<evidence type="ECO:0000256" key="3">
    <source>
        <dbReference type="ARBA" id="ARBA00012944"/>
    </source>
</evidence>
<feature type="transmembrane region" description="Helical" evidence="15">
    <location>
        <begin position="51"/>
        <end position="70"/>
    </location>
</feature>
<keyword evidence="16" id="KW-0732">Signal</keyword>
<comment type="subcellular location">
    <subcellularLocation>
        <location evidence="1 15">Mitochondrion membrane</location>
        <topology evidence="1 15">Multi-pass membrane protein</topology>
    </subcellularLocation>
</comment>
<evidence type="ECO:0000256" key="2">
    <source>
        <dbReference type="ARBA" id="ARBA00005698"/>
    </source>
</evidence>
<keyword evidence="9 15" id="KW-0249">Electron transport</keyword>
<dbReference type="PANTHER" id="PTHR11435">
    <property type="entry name" value="NADH UBIQUINONE OXIDOREDUCTASE SUBUNIT ND6"/>
    <property type="match status" value="1"/>
</dbReference>
<proteinExistence type="inferred from homology"/>
<evidence type="ECO:0000256" key="7">
    <source>
        <dbReference type="ARBA" id="ARBA00022692"/>
    </source>
</evidence>
<evidence type="ECO:0000256" key="14">
    <source>
        <dbReference type="ARBA" id="ARBA00049551"/>
    </source>
</evidence>
<keyword evidence="5 15" id="KW-0813">Transport</keyword>
<comment type="catalytic activity">
    <reaction evidence="14 15">
        <text>a ubiquinone + NADH + 5 H(+)(in) = a ubiquinol + NAD(+) + 4 H(+)(out)</text>
        <dbReference type="Rhea" id="RHEA:29091"/>
        <dbReference type="Rhea" id="RHEA-COMP:9565"/>
        <dbReference type="Rhea" id="RHEA-COMP:9566"/>
        <dbReference type="ChEBI" id="CHEBI:15378"/>
        <dbReference type="ChEBI" id="CHEBI:16389"/>
        <dbReference type="ChEBI" id="CHEBI:17976"/>
        <dbReference type="ChEBI" id="CHEBI:57540"/>
        <dbReference type="ChEBI" id="CHEBI:57945"/>
        <dbReference type="EC" id="7.1.1.2"/>
    </reaction>
</comment>
<comment type="function">
    <text evidence="15">Core subunit of the mitochondrial membrane respiratory chain NADH dehydrogenase (Complex I) which catalyzes electron transfer from NADH through the respiratory chain, using ubiquinone as an electron acceptor. Essential for the catalytic activity and assembly of complex I.</text>
</comment>
<dbReference type="GO" id="GO:0008137">
    <property type="term" value="F:NADH dehydrogenase (ubiquinone) activity"/>
    <property type="evidence" value="ECO:0007669"/>
    <property type="project" value="UniProtKB-UniRule"/>
</dbReference>
<keyword evidence="15" id="KW-0830">Ubiquinone</keyword>
<dbReference type="InterPro" id="IPR001457">
    <property type="entry name" value="NADH_UbQ/plastoQ_OxRdtase_su6"/>
</dbReference>
<evidence type="ECO:0000256" key="13">
    <source>
        <dbReference type="ARBA" id="ARBA00023136"/>
    </source>
</evidence>
<comment type="similarity">
    <text evidence="2 15">Belongs to the complex I subunit 6 family.</text>
</comment>
<dbReference type="PANTHER" id="PTHR11435:SF1">
    <property type="entry name" value="NADH-UBIQUINONE OXIDOREDUCTASE CHAIN 6"/>
    <property type="match status" value="1"/>
</dbReference>
<keyword evidence="6 15" id="KW-0679">Respiratory chain</keyword>
<keyword evidence="7 15" id="KW-0812">Transmembrane</keyword>
<feature type="chain" id="PRO_5022227740" description="NADH-ubiquinone oxidoreductase chain 6" evidence="16">
    <location>
        <begin position="19"/>
        <end position="162"/>
    </location>
</feature>
<evidence type="ECO:0000256" key="10">
    <source>
        <dbReference type="ARBA" id="ARBA00022989"/>
    </source>
</evidence>
<dbReference type="EC" id="7.1.1.2" evidence="3 15"/>
<reference evidence="17" key="1">
    <citation type="journal article" date="2019" name="Heredity">
        <title>Mesozoic mitogenome rearrangements and freshwater mussel (Bivalvia: Unionoidea) macroevolution.</title>
        <authorList>
            <person name="Froufe E."/>
            <person name="Bolotov I."/>
            <person name="Aldridge D.C."/>
            <person name="Bogan A.E."/>
            <person name="Breton S."/>
            <person name="Gan H.M."/>
            <person name="Kovitvadhi U."/>
            <person name="Kovitvadhi S."/>
            <person name="Riccardi N."/>
            <person name="Secci-Petretto G."/>
            <person name="Sousa R."/>
            <person name="Teixeira A."/>
            <person name="Varandas S."/>
            <person name="Zanatta D."/>
            <person name="Zieritz A."/>
            <person name="Fonseca M.M."/>
            <person name="Lopes-Lima M."/>
        </authorList>
    </citation>
    <scope>NUCLEOTIDE SEQUENCE</scope>
    <source>
        <tissue evidence="17">Foot tissue</tissue>
    </source>
</reference>
<sequence length="162" mass="17880">MTLLMLSSLWVYLSLLMATPMHPLSTGMMLLFLAFINCVLIATLSPWYAYMLFFIFIGGVLVMFAYIASLSPNSKFSLNNQLVTITLTIVSMCCLTGMNSAKSHQMNTEFKLATNNMTETLGSLYFQNSTSCVLLLACALLLTMVASVKLCSPKNGALRPFR</sequence>
<evidence type="ECO:0000256" key="1">
    <source>
        <dbReference type="ARBA" id="ARBA00004225"/>
    </source>
</evidence>
<keyword evidence="8 15" id="KW-1278">Translocase</keyword>
<evidence type="ECO:0000256" key="8">
    <source>
        <dbReference type="ARBA" id="ARBA00022967"/>
    </source>
</evidence>
<protein>
    <recommendedName>
        <fullName evidence="4 15">NADH-ubiquinone oxidoreductase chain 6</fullName>
        <ecNumber evidence="3 15">7.1.1.2</ecNumber>
    </recommendedName>
</protein>
<evidence type="ECO:0000256" key="6">
    <source>
        <dbReference type="ARBA" id="ARBA00022660"/>
    </source>
</evidence>
<dbReference type="Pfam" id="PF00499">
    <property type="entry name" value="Oxidored_q3"/>
    <property type="match status" value="1"/>
</dbReference>
<accession>A0A513X096</accession>
<evidence type="ECO:0000256" key="9">
    <source>
        <dbReference type="ARBA" id="ARBA00022982"/>
    </source>
</evidence>